<evidence type="ECO:0000313" key="2">
    <source>
        <dbReference type="EMBL" id="CAI0426007.1"/>
    </source>
</evidence>
<sequence>MGLRQFPPPGEKPQKVRLLGGGYRSHGRNRQGFCSPACPKRNQSSHRRPEP</sequence>
<evidence type="ECO:0000313" key="3">
    <source>
        <dbReference type="Proteomes" id="UP001154282"/>
    </source>
</evidence>
<keyword evidence="3" id="KW-1185">Reference proteome</keyword>
<dbReference type="Proteomes" id="UP001154282">
    <property type="component" value="Unassembled WGS sequence"/>
</dbReference>
<organism evidence="2 3">
    <name type="scientific">Linum tenue</name>
    <dbReference type="NCBI Taxonomy" id="586396"/>
    <lineage>
        <taxon>Eukaryota</taxon>
        <taxon>Viridiplantae</taxon>
        <taxon>Streptophyta</taxon>
        <taxon>Embryophyta</taxon>
        <taxon>Tracheophyta</taxon>
        <taxon>Spermatophyta</taxon>
        <taxon>Magnoliopsida</taxon>
        <taxon>eudicotyledons</taxon>
        <taxon>Gunneridae</taxon>
        <taxon>Pentapetalae</taxon>
        <taxon>rosids</taxon>
        <taxon>fabids</taxon>
        <taxon>Malpighiales</taxon>
        <taxon>Linaceae</taxon>
        <taxon>Linum</taxon>
    </lineage>
</organism>
<dbReference type="EMBL" id="CAMGYJ010000005">
    <property type="protein sequence ID" value="CAI0426007.1"/>
    <property type="molecule type" value="Genomic_DNA"/>
</dbReference>
<protein>
    <submittedName>
        <fullName evidence="2">Uncharacterized protein</fullName>
    </submittedName>
</protein>
<comment type="caution">
    <text evidence="2">The sequence shown here is derived from an EMBL/GenBank/DDBJ whole genome shotgun (WGS) entry which is preliminary data.</text>
</comment>
<dbReference type="AlphaFoldDB" id="A0AAV0KUY7"/>
<proteinExistence type="predicted"/>
<feature type="region of interest" description="Disordered" evidence="1">
    <location>
        <begin position="1"/>
        <end position="51"/>
    </location>
</feature>
<feature type="compositionally biased region" description="Pro residues" evidence="1">
    <location>
        <begin position="1"/>
        <end position="11"/>
    </location>
</feature>
<name>A0AAV0KUY7_9ROSI</name>
<accession>A0AAV0KUY7</accession>
<evidence type="ECO:0000256" key="1">
    <source>
        <dbReference type="SAM" id="MobiDB-lite"/>
    </source>
</evidence>
<gene>
    <name evidence="2" type="ORF">LITE_LOCUS20607</name>
</gene>
<reference evidence="2" key="1">
    <citation type="submission" date="2022-08" db="EMBL/GenBank/DDBJ databases">
        <authorList>
            <person name="Gutierrez-Valencia J."/>
        </authorList>
    </citation>
    <scope>NUCLEOTIDE SEQUENCE</scope>
</reference>